<keyword evidence="3" id="KW-1185">Reference proteome</keyword>
<evidence type="ECO:0000256" key="1">
    <source>
        <dbReference type="SAM" id="MobiDB-lite"/>
    </source>
</evidence>
<dbReference type="EMBL" id="CP042914">
    <property type="protein sequence ID" value="QEG39291.1"/>
    <property type="molecule type" value="Genomic_DNA"/>
</dbReference>
<evidence type="ECO:0000313" key="2">
    <source>
        <dbReference type="EMBL" id="QEG39291.1"/>
    </source>
</evidence>
<name>A0A5B9QZ61_9BACT</name>
<feature type="region of interest" description="Disordered" evidence="1">
    <location>
        <begin position="1"/>
        <end position="21"/>
    </location>
</feature>
<dbReference type="AlphaFoldDB" id="A0A5B9QZ61"/>
<organism evidence="2 3">
    <name type="scientific">Roseimaritima ulvae</name>
    <dbReference type="NCBI Taxonomy" id="980254"/>
    <lineage>
        <taxon>Bacteria</taxon>
        <taxon>Pseudomonadati</taxon>
        <taxon>Planctomycetota</taxon>
        <taxon>Planctomycetia</taxon>
        <taxon>Pirellulales</taxon>
        <taxon>Pirellulaceae</taxon>
        <taxon>Roseimaritima</taxon>
    </lineage>
</organism>
<proteinExistence type="predicted"/>
<protein>
    <submittedName>
        <fullName evidence="2">Uncharacterized protein</fullName>
    </submittedName>
</protein>
<dbReference type="Proteomes" id="UP000325286">
    <property type="component" value="Chromosome"/>
</dbReference>
<evidence type="ECO:0000313" key="3">
    <source>
        <dbReference type="Proteomes" id="UP000325286"/>
    </source>
</evidence>
<gene>
    <name evidence="2" type="ORF">UC8_12550</name>
</gene>
<reference evidence="2 3" key="1">
    <citation type="submission" date="2019-08" db="EMBL/GenBank/DDBJ databases">
        <title>Deep-cultivation of Planctomycetes and their phenomic and genomic characterization uncovers novel biology.</title>
        <authorList>
            <person name="Wiegand S."/>
            <person name="Jogler M."/>
            <person name="Boedeker C."/>
            <person name="Pinto D."/>
            <person name="Vollmers J."/>
            <person name="Rivas-Marin E."/>
            <person name="Kohn T."/>
            <person name="Peeters S.H."/>
            <person name="Heuer A."/>
            <person name="Rast P."/>
            <person name="Oberbeckmann S."/>
            <person name="Bunk B."/>
            <person name="Jeske O."/>
            <person name="Meyerdierks A."/>
            <person name="Storesund J.E."/>
            <person name="Kallscheuer N."/>
            <person name="Luecker S."/>
            <person name="Lage O.M."/>
            <person name="Pohl T."/>
            <person name="Merkel B.J."/>
            <person name="Hornburger P."/>
            <person name="Mueller R.-W."/>
            <person name="Bruemmer F."/>
            <person name="Labrenz M."/>
            <person name="Spormann A.M."/>
            <person name="Op den Camp H."/>
            <person name="Overmann J."/>
            <person name="Amann R."/>
            <person name="Jetten M.S.M."/>
            <person name="Mascher T."/>
            <person name="Medema M.H."/>
            <person name="Devos D.P."/>
            <person name="Kaster A.-K."/>
            <person name="Ovreas L."/>
            <person name="Rohde M."/>
            <person name="Galperin M.Y."/>
            <person name="Jogler C."/>
        </authorList>
    </citation>
    <scope>NUCLEOTIDE SEQUENCE [LARGE SCALE GENOMIC DNA]</scope>
    <source>
        <strain evidence="2 3">UC8</strain>
    </source>
</reference>
<sequence length="53" mass="5561">MTNSHTEGVSREAAAGCSHGREPNAIYFGTLQVVGYAISDGPKAQFYTSPGQT</sequence>
<dbReference type="KEGG" id="rul:UC8_12550"/>
<accession>A0A5B9QZ61</accession>